<sequence>MPLSEFIDYHILLNIVTVLLVAVLVSTIARRIFAVHLKKAMNSERRTGITFLSNAVRATIIIMAMLAIIYTIPSLRSLAVGVFAGASVLAAFLGFASQKAFSNIVSGVFIVVFKPFRVDDIIKIRGEIGTIEDITLRHTVIRALENKRLIYPNSVIDSEPIINWTIRDEKAQKFMFISIGFEADLDQAVTIIREEATKHPDLLDLRTDAEKSDGKPLVEVPVLDFKDALVNFRVPLWAQDLPTAMNMTWDVQRAIKLRFDREGIPMGRPSQVNYRGSDLGASAGAPEKLVPAAD</sequence>
<feature type="transmembrane region" description="Helical" evidence="8">
    <location>
        <begin position="78"/>
        <end position="96"/>
    </location>
</feature>
<evidence type="ECO:0000256" key="8">
    <source>
        <dbReference type="SAM" id="Phobius"/>
    </source>
</evidence>
<dbReference type="Pfam" id="PF21082">
    <property type="entry name" value="MS_channel_3rd"/>
    <property type="match status" value="1"/>
</dbReference>
<dbReference type="Proteomes" id="UP001218638">
    <property type="component" value="Chromosome"/>
</dbReference>
<dbReference type="EMBL" id="CP119075">
    <property type="protein sequence ID" value="WED63939.1"/>
    <property type="molecule type" value="Genomic_DNA"/>
</dbReference>
<feature type="domain" description="Mechanosensitive ion channel MscS C-terminal" evidence="10">
    <location>
        <begin position="177"/>
        <end position="265"/>
    </location>
</feature>
<feature type="transmembrane region" description="Helical" evidence="8">
    <location>
        <begin position="49"/>
        <end position="72"/>
    </location>
</feature>
<dbReference type="InterPro" id="IPR049278">
    <property type="entry name" value="MS_channel_C"/>
</dbReference>
<protein>
    <submittedName>
        <fullName evidence="11">Mechanosensitive ion channel</fullName>
    </submittedName>
</protein>
<evidence type="ECO:0000313" key="11">
    <source>
        <dbReference type="EMBL" id="WED63939.1"/>
    </source>
</evidence>
<keyword evidence="3" id="KW-1003">Cell membrane</keyword>
<dbReference type="GO" id="GO:0008381">
    <property type="term" value="F:mechanosensitive monoatomic ion channel activity"/>
    <property type="evidence" value="ECO:0007669"/>
    <property type="project" value="InterPro"/>
</dbReference>
<gene>
    <name evidence="11" type="ORF">PXH66_16500</name>
</gene>
<evidence type="ECO:0000256" key="1">
    <source>
        <dbReference type="ARBA" id="ARBA00004651"/>
    </source>
</evidence>
<keyword evidence="4 8" id="KW-0812">Transmembrane</keyword>
<dbReference type="RefSeq" id="WP_330930643.1">
    <property type="nucleotide sequence ID" value="NZ_CP119075.1"/>
</dbReference>
<feature type="transmembrane region" description="Helical" evidence="8">
    <location>
        <begin position="6"/>
        <end position="29"/>
    </location>
</feature>
<evidence type="ECO:0000313" key="12">
    <source>
        <dbReference type="Proteomes" id="UP001218638"/>
    </source>
</evidence>
<dbReference type="GO" id="GO:0005886">
    <property type="term" value="C:plasma membrane"/>
    <property type="evidence" value="ECO:0007669"/>
    <property type="project" value="UniProtKB-SubCell"/>
</dbReference>
<evidence type="ECO:0000256" key="5">
    <source>
        <dbReference type="ARBA" id="ARBA00022989"/>
    </source>
</evidence>
<dbReference type="SUPFAM" id="SSF50182">
    <property type="entry name" value="Sm-like ribonucleoproteins"/>
    <property type="match status" value="1"/>
</dbReference>
<name>A0AAE9ZVK3_9BACT</name>
<evidence type="ECO:0000256" key="4">
    <source>
        <dbReference type="ARBA" id="ARBA00022692"/>
    </source>
</evidence>
<dbReference type="PANTHER" id="PTHR30221">
    <property type="entry name" value="SMALL-CONDUCTANCE MECHANOSENSITIVE CHANNEL"/>
    <property type="match status" value="1"/>
</dbReference>
<dbReference type="InterPro" id="IPR045275">
    <property type="entry name" value="MscS_archaea/bacteria_type"/>
</dbReference>
<accession>A0AAE9ZVK3</accession>
<proteinExistence type="inferred from homology"/>
<dbReference type="Pfam" id="PF00924">
    <property type="entry name" value="MS_channel_2nd"/>
    <property type="match status" value="1"/>
</dbReference>
<reference evidence="11" key="1">
    <citation type="submission" date="2023-03" db="EMBL/GenBank/DDBJ databases">
        <title>Lomoglobus Profundus gen. nov., sp. nov., a novel member of the phylum Verrucomicrobia, isolated from deep-marine sediment of South China Sea.</title>
        <authorList>
            <person name="Ahmad T."/>
            <person name="Ishaq S.E."/>
            <person name="Wang F."/>
        </authorList>
    </citation>
    <scope>NUCLEOTIDE SEQUENCE</scope>
    <source>
        <strain evidence="11">LMO-M01</strain>
    </source>
</reference>
<dbReference type="InterPro" id="IPR010920">
    <property type="entry name" value="LSM_dom_sf"/>
</dbReference>
<dbReference type="KEGG" id="slom:PXH66_16500"/>
<dbReference type="Gene3D" id="2.30.30.60">
    <property type="match status" value="1"/>
</dbReference>
<dbReference type="AlphaFoldDB" id="A0AAE9ZVK3"/>
<evidence type="ECO:0000256" key="2">
    <source>
        <dbReference type="ARBA" id="ARBA00008017"/>
    </source>
</evidence>
<evidence type="ECO:0000256" key="6">
    <source>
        <dbReference type="ARBA" id="ARBA00023136"/>
    </source>
</evidence>
<comment type="subcellular location">
    <subcellularLocation>
        <location evidence="1">Cell membrane</location>
        <topology evidence="1">Multi-pass membrane protein</topology>
    </subcellularLocation>
</comment>
<feature type="region of interest" description="Disordered" evidence="7">
    <location>
        <begin position="268"/>
        <end position="294"/>
    </location>
</feature>
<keyword evidence="6 8" id="KW-0472">Membrane</keyword>
<evidence type="ECO:0000256" key="3">
    <source>
        <dbReference type="ARBA" id="ARBA00022475"/>
    </source>
</evidence>
<dbReference type="PANTHER" id="PTHR30221:SF1">
    <property type="entry name" value="SMALL-CONDUCTANCE MECHANOSENSITIVE CHANNEL"/>
    <property type="match status" value="1"/>
</dbReference>
<evidence type="ECO:0000259" key="9">
    <source>
        <dbReference type="Pfam" id="PF00924"/>
    </source>
</evidence>
<dbReference type="Gene3D" id="1.10.287.1260">
    <property type="match status" value="1"/>
</dbReference>
<evidence type="ECO:0000256" key="7">
    <source>
        <dbReference type="SAM" id="MobiDB-lite"/>
    </source>
</evidence>
<feature type="domain" description="Mechanosensitive ion channel MscS" evidence="9">
    <location>
        <begin position="100"/>
        <end position="165"/>
    </location>
</feature>
<keyword evidence="5 8" id="KW-1133">Transmembrane helix</keyword>
<evidence type="ECO:0000259" key="10">
    <source>
        <dbReference type="Pfam" id="PF21082"/>
    </source>
</evidence>
<dbReference type="Gene3D" id="3.30.70.100">
    <property type="match status" value="1"/>
</dbReference>
<organism evidence="11 12">
    <name type="scientific">Synoicihabitans lomoniglobus</name>
    <dbReference type="NCBI Taxonomy" id="2909285"/>
    <lineage>
        <taxon>Bacteria</taxon>
        <taxon>Pseudomonadati</taxon>
        <taxon>Verrucomicrobiota</taxon>
        <taxon>Opitutia</taxon>
        <taxon>Opitutales</taxon>
        <taxon>Opitutaceae</taxon>
        <taxon>Synoicihabitans</taxon>
    </lineage>
</organism>
<dbReference type="InterPro" id="IPR011066">
    <property type="entry name" value="MscS_channel_C_sf"/>
</dbReference>
<dbReference type="SUPFAM" id="SSF82689">
    <property type="entry name" value="Mechanosensitive channel protein MscS (YggB), C-terminal domain"/>
    <property type="match status" value="1"/>
</dbReference>
<comment type="similarity">
    <text evidence="2">Belongs to the MscS (TC 1.A.23) family.</text>
</comment>
<keyword evidence="12" id="KW-1185">Reference proteome</keyword>
<dbReference type="InterPro" id="IPR023408">
    <property type="entry name" value="MscS_beta-dom_sf"/>
</dbReference>
<dbReference type="InterPro" id="IPR006685">
    <property type="entry name" value="MscS_channel_2nd"/>
</dbReference>